<proteinExistence type="predicted"/>
<evidence type="ECO:0000313" key="2">
    <source>
        <dbReference type="EMBL" id="OZY57304.1"/>
    </source>
</evidence>
<keyword evidence="1" id="KW-1133">Transmembrane helix</keyword>
<dbReference type="RefSeq" id="WP_094995324.1">
    <property type="nucleotide sequence ID" value="NZ_NQKI01000068.1"/>
</dbReference>
<gene>
    <name evidence="2" type="ORF">CJF39_22210</name>
</gene>
<feature type="transmembrane region" description="Helical" evidence="1">
    <location>
        <begin position="34"/>
        <end position="56"/>
    </location>
</feature>
<accession>A0A266N474</accession>
<protein>
    <submittedName>
        <fullName evidence="2">Uncharacterized protein</fullName>
    </submittedName>
</protein>
<organism evidence="2 3">
    <name type="scientific">Pseudomonas lundensis</name>
    <dbReference type="NCBI Taxonomy" id="86185"/>
    <lineage>
        <taxon>Bacteria</taxon>
        <taxon>Pseudomonadati</taxon>
        <taxon>Pseudomonadota</taxon>
        <taxon>Gammaproteobacteria</taxon>
        <taxon>Pseudomonadales</taxon>
        <taxon>Pseudomonadaceae</taxon>
        <taxon>Pseudomonas</taxon>
    </lineage>
</organism>
<name>A0A266N474_9PSED</name>
<reference evidence="2 3" key="1">
    <citation type="submission" date="2017-08" db="EMBL/GenBank/DDBJ databases">
        <title>Genomic and metabolic characterisation of spoilage-associated Pseudomonas species.</title>
        <authorList>
            <person name="Stanborough T."/>
            <person name="Fegan N."/>
            <person name="Powell S.M."/>
            <person name="Singh T."/>
            <person name="Tamplin M.L."/>
            <person name="Chandry P.S."/>
        </authorList>
    </citation>
    <scope>NUCLEOTIDE SEQUENCE [LARGE SCALE GENOMIC DNA]</scope>
    <source>
        <strain evidence="2 3">L1802</strain>
    </source>
</reference>
<dbReference type="EMBL" id="NQKI01000068">
    <property type="protein sequence ID" value="OZY57304.1"/>
    <property type="molecule type" value="Genomic_DNA"/>
</dbReference>
<dbReference type="Proteomes" id="UP000215788">
    <property type="component" value="Unassembled WGS sequence"/>
</dbReference>
<evidence type="ECO:0000256" key="1">
    <source>
        <dbReference type="SAM" id="Phobius"/>
    </source>
</evidence>
<comment type="caution">
    <text evidence="2">The sequence shown here is derived from an EMBL/GenBank/DDBJ whole genome shotgun (WGS) entry which is preliminary data.</text>
</comment>
<keyword evidence="1" id="KW-0812">Transmembrane</keyword>
<keyword evidence="1" id="KW-0472">Membrane</keyword>
<sequence>MQIAILGVLIFIAVLMAGPWLLGVLLIIAATYGVWLVACAALSVCILLAVLAWMLLSGQTESSRARRIAKIAERSNKNYREKIK</sequence>
<dbReference type="AlphaFoldDB" id="A0A266N474"/>
<evidence type="ECO:0000313" key="3">
    <source>
        <dbReference type="Proteomes" id="UP000215788"/>
    </source>
</evidence>
<feature type="transmembrane region" description="Helical" evidence="1">
    <location>
        <begin position="7"/>
        <end position="28"/>
    </location>
</feature>